<sequence length="136" mass="14517">MKGSTIRIHVVEFASGMNKWWLYCSAPTSSETPPEPKRGRTEGEVQQSEEAEFHPFLRRIMPGEGNPWEDLCEWVRGQGGSLANALGNLNNQGTYSDISSGEGDALQTTSSSSSSDAHSDKDDTGGGPPPAAGGIY</sequence>
<feature type="region of interest" description="Disordered" evidence="1">
    <location>
        <begin position="27"/>
        <end position="53"/>
    </location>
</feature>
<evidence type="ECO:0000313" key="3">
    <source>
        <dbReference type="Proteomes" id="UP000541610"/>
    </source>
</evidence>
<evidence type="ECO:0000313" key="2">
    <source>
        <dbReference type="EMBL" id="KAF4689331.1"/>
    </source>
</evidence>
<evidence type="ECO:0000256" key="1">
    <source>
        <dbReference type="SAM" id="MobiDB-lite"/>
    </source>
</evidence>
<feature type="compositionally biased region" description="Pro residues" evidence="1">
    <location>
        <begin position="127"/>
        <end position="136"/>
    </location>
</feature>
<name>A0A7J6P220_PEROL</name>
<feature type="compositionally biased region" description="Basic and acidic residues" evidence="1">
    <location>
        <begin position="34"/>
        <end position="43"/>
    </location>
</feature>
<proteinExistence type="predicted"/>
<gene>
    <name evidence="2" type="ORF">FOZ60_001744</name>
</gene>
<feature type="region of interest" description="Disordered" evidence="1">
    <location>
        <begin position="90"/>
        <end position="136"/>
    </location>
</feature>
<comment type="caution">
    <text evidence="2">The sequence shown here is derived from an EMBL/GenBank/DDBJ whole genome shotgun (WGS) entry which is preliminary data.</text>
</comment>
<dbReference type="AlphaFoldDB" id="A0A7J6P220"/>
<accession>A0A7J6P220</accession>
<protein>
    <submittedName>
        <fullName evidence="2">Uncharacterized protein</fullName>
    </submittedName>
</protein>
<dbReference type="EMBL" id="JABANP010000127">
    <property type="protein sequence ID" value="KAF4689331.1"/>
    <property type="molecule type" value="Genomic_DNA"/>
</dbReference>
<dbReference type="Proteomes" id="UP000541610">
    <property type="component" value="Unassembled WGS sequence"/>
</dbReference>
<reference evidence="2 3" key="1">
    <citation type="submission" date="2020-04" db="EMBL/GenBank/DDBJ databases">
        <title>Perkinsus olseni comparative genomics.</title>
        <authorList>
            <person name="Bogema D.R."/>
        </authorList>
    </citation>
    <scope>NUCLEOTIDE SEQUENCE [LARGE SCALE GENOMIC DNA]</scope>
    <source>
        <strain evidence="2">00978-12</strain>
    </source>
</reference>
<organism evidence="2 3">
    <name type="scientific">Perkinsus olseni</name>
    <name type="common">Perkinsus atlanticus</name>
    <dbReference type="NCBI Taxonomy" id="32597"/>
    <lineage>
        <taxon>Eukaryota</taxon>
        <taxon>Sar</taxon>
        <taxon>Alveolata</taxon>
        <taxon>Perkinsozoa</taxon>
        <taxon>Perkinsea</taxon>
        <taxon>Perkinsida</taxon>
        <taxon>Perkinsidae</taxon>
        <taxon>Perkinsus</taxon>
    </lineage>
</organism>